<gene>
    <name evidence="1" type="ORF">DCAF_LOCUS2165</name>
</gene>
<sequence length="84" mass="8907">MIDYDAILDRSEGLGRSSCYSGEGCLVSKRSLHEGWLEVDVHAKRGLLAVAYVLCCVLSVSATSCSGVAYSYKEGLLCGGEARA</sequence>
<organism evidence="1 2">
    <name type="scientific">Dovyalis caffra</name>
    <dbReference type="NCBI Taxonomy" id="77055"/>
    <lineage>
        <taxon>Eukaryota</taxon>
        <taxon>Viridiplantae</taxon>
        <taxon>Streptophyta</taxon>
        <taxon>Embryophyta</taxon>
        <taxon>Tracheophyta</taxon>
        <taxon>Spermatophyta</taxon>
        <taxon>Magnoliopsida</taxon>
        <taxon>eudicotyledons</taxon>
        <taxon>Gunneridae</taxon>
        <taxon>Pentapetalae</taxon>
        <taxon>rosids</taxon>
        <taxon>fabids</taxon>
        <taxon>Malpighiales</taxon>
        <taxon>Salicaceae</taxon>
        <taxon>Flacourtieae</taxon>
        <taxon>Dovyalis</taxon>
    </lineage>
</organism>
<dbReference type="EMBL" id="CAWUPB010000351">
    <property type="protein sequence ID" value="CAK7324517.1"/>
    <property type="molecule type" value="Genomic_DNA"/>
</dbReference>
<reference evidence="1 2" key="1">
    <citation type="submission" date="2024-01" db="EMBL/GenBank/DDBJ databases">
        <authorList>
            <person name="Waweru B."/>
        </authorList>
    </citation>
    <scope>NUCLEOTIDE SEQUENCE [LARGE SCALE GENOMIC DNA]</scope>
</reference>
<dbReference type="Proteomes" id="UP001314170">
    <property type="component" value="Unassembled WGS sequence"/>
</dbReference>
<name>A0AAV1QVE1_9ROSI</name>
<keyword evidence="2" id="KW-1185">Reference proteome</keyword>
<evidence type="ECO:0000313" key="1">
    <source>
        <dbReference type="EMBL" id="CAK7324517.1"/>
    </source>
</evidence>
<comment type="caution">
    <text evidence="1">The sequence shown here is derived from an EMBL/GenBank/DDBJ whole genome shotgun (WGS) entry which is preliminary data.</text>
</comment>
<protein>
    <submittedName>
        <fullName evidence="1">Uncharacterized protein</fullName>
    </submittedName>
</protein>
<dbReference type="AlphaFoldDB" id="A0AAV1QVE1"/>
<proteinExistence type="predicted"/>
<evidence type="ECO:0000313" key="2">
    <source>
        <dbReference type="Proteomes" id="UP001314170"/>
    </source>
</evidence>
<accession>A0AAV1QVE1</accession>